<evidence type="ECO:0000256" key="7">
    <source>
        <dbReference type="SAM" id="Phobius"/>
    </source>
</evidence>
<evidence type="ECO:0000259" key="8">
    <source>
        <dbReference type="Pfam" id="PF02687"/>
    </source>
</evidence>
<dbReference type="EMBL" id="PETL01000370">
    <property type="protein sequence ID" value="PIV63386.1"/>
    <property type="molecule type" value="Genomic_DNA"/>
</dbReference>
<feature type="transmembrane region" description="Helical" evidence="7">
    <location>
        <begin position="205"/>
        <end position="230"/>
    </location>
</feature>
<feature type="transmembrane region" description="Helical" evidence="7">
    <location>
        <begin position="286"/>
        <end position="312"/>
    </location>
</feature>
<evidence type="ECO:0000313" key="10">
    <source>
        <dbReference type="EMBL" id="PIV63386.1"/>
    </source>
</evidence>
<accession>A0A2M7E6M5</accession>
<evidence type="ECO:0000256" key="4">
    <source>
        <dbReference type="ARBA" id="ARBA00022989"/>
    </source>
</evidence>
<organism evidence="10 11">
    <name type="scientific">bacterium (Candidatus Ratteibacteria) CG01_land_8_20_14_3_00_40_19</name>
    <dbReference type="NCBI Taxonomy" id="2014290"/>
    <lineage>
        <taxon>Bacteria</taxon>
        <taxon>Candidatus Ratteibacteria</taxon>
    </lineage>
</organism>
<comment type="caution">
    <text evidence="10">The sequence shown here is derived from an EMBL/GenBank/DDBJ whole genome shotgun (WGS) entry which is preliminary data.</text>
</comment>
<gene>
    <name evidence="10" type="ORF">COS11_07740</name>
</gene>
<dbReference type="AlphaFoldDB" id="A0A2M7E6M5"/>
<evidence type="ECO:0008006" key="12">
    <source>
        <dbReference type="Google" id="ProtNLM"/>
    </source>
</evidence>
<dbReference type="GO" id="GO:0022857">
    <property type="term" value="F:transmembrane transporter activity"/>
    <property type="evidence" value="ECO:0007669"/>
    <property type="project" value="TreeGrafter"/>
</dbReference>
<dbReference type="PANTHER" id="PTHR30572">
    <property type="entry name" value="MEMBRANE COMPONENT OF TRANSPORTER-RELATED"/>
    <property type="match status" value="1"/>
</dbReference>
<dbReference type="GO" id="GO:0005886">
    <property type="term" value="C:plasma membrane"/>
    <property type="evidence" value="ECO:0007669"/>
    <property type="project" value="UniProtKB-SubCell"/>
</dbReference>
<evidence type="ECO:0000256" key="1">
    <source>
        <dbReference type="ARBA" id="ARBA00004651"/>
    </source>
</evidence>
<evidence type="ECO:0000256" key="5">
    <source>
        <dbReference type="ARBA" id="ARBA00023136"/>
    </source>
</evidence>
<reference evidence="11" key="1">
    <citation type="submission" date="2017-09" db="EMBL/GenBank/DDBJ databases">
        <title>Depth-based differentiation of microbial function through sediment-hosted aquifers and enrichment of novel symbionts in the deep terrestrial subsurface.</title>
        <authorList>
            <person name="Probst A.J."/>
            <person name="Ladd B."/>
            <person name="Jarett J.K."/>
            <person name="Geller-Mcgrath D.E."/>
            <person name="Sieber C.M.K."/>
            <person name="Emerson J.B."/>
            <person name="Anantharaman K."/>
            <person name="Thomas B.C."/>
            <person name="Malmstrom R."/>
            <person name="Stieglmeier M."/>
            <person name="Klingl A."/>
            <person name="Woyke T."/>
            <person name="Ryan C.M."/>
            <person name="Banfield J.F."/>
        </authorList>
    </citation>
    <scope>NUCLEOTIDE SEQUENCE [LARGE SCALE GENOMIC DNA]</scope>
</reference>
<sequence>MRQPQRRGISKGLILDDLIYLKRLEGIKNISPEISVASFLSAGKEESEANVYGVDFAYPEIRNLELEKGKFFTSSDTARWLKVAVLGSNVAGELFPGQEAIGKKININSHYFTVCGVLSPKGEMFHYDFDQQVYIPDSTAYKRLTGSERVRTIIIQTADAEKAKSLVPLIEKGLLQRHQGVEDFRVRSQEEMLETMNQVSRTFTILLAAIAGISLLVGGIGIMNIMLVSVTERYREIGIRKAVGARKKDILAQFLVESVVLSLVGGFCGIIFGILIAKIISILGKWVFTIPISAVILPFLFSSIIGLFFGLYPAQKASSLDPVEALRYQ</sequence>
<keyword evidence="5 7" id="KW-0472">Membrane</keyword>
<dbReference type="Proteomes" id="UP000228886">
    <property type="component" value="Unassembled WGS sequence"/>
</dbReference>
<feature type="domain" description="ABC3 transporter permease C-terminal" evidence="8">
    <location>
        <begin position="209"/>
        <end position="322"/>
    </location>
</feature>
<evidence type="ECO:0000256" key="2">
    <source>
        <dbReference type="ARBA" id="ARBA00022475"/>
    </source>
</evidence>
<evidence type="ECO:0000256" key="6">
    <source>
        <dbReference type="ARBA" id="ARBA00038076"/>
    </source>
</evidence>
<keyword evidence="4 7" id="KW-1133">Transmembrane helix</keyword>
<evidence type="ECO:0000259" key="9">
    <source>
        <dbReference type="Pfam" id="PF12704"/>
    </source>
</evidence>
<name>A0A2M7E6M5_9BACT</name>
<evidence type="ECO:0000256" key="3">
    <source>
        <dbReference type="ARBA" id="ARBA00022692"/>
    </source>
</evidence>
<feature type="transmembrane region" description="Helical" evidence="7">
    <location>
        <begin position="251"/>
        <end position="280"/>
    </location>
</feature>
<dbReference type="PANTHER" id="PTHR30572:SF4">
    <property type="entry name" value="ABC TRANSPORTER PERMEASE YTRF"/>
    <property type="match status" value="1"/>
</dbReference>
<comment type="subcellular location">
    <subcellularLocation>
        <location evidence="1">Cell membrane</location>
        <topology evidence="1">Multi-pass membrane protein</topology>
    </subcellularLocation>
</comment>
<dbReference type="InterPro" id="IPR050250">
    <property type="entry name" value="Macrolide_Exporter_MacB"/>
</dbReference>
<dbReference type="Pfam" id="PF02687">
    <property type="entry name" value="FtsX"/>
    <property type="match status" value="1"/>
</dbReference>
<dbReference type="Pfam" id="PF12704">
    <property type="entry name" value="MacB_PCD"/>
    <property type="match status" value="1"/>
</dbReference>
<proteinExistence type="inferred from homology"/>
<dbReference type="InterPro" id="IPR003838">
    <property type="entry name" value="ABC3_permease_C"/>
</dbReference>
<keyword evidence="2" id="KW-1003">Cell membrane</keyword>
<dbReference type="InterPro" id="IPR025857">
    <property type="entry name" value="MacB_PCD"/>
</dbReference>
<feature type="domain" description="MacB-like periplasmic core" evidence="9">
    <location>
        <begin position="12"/>
        <end position="166"/>
    </location>
</feature>
<comment type="similarity">
    <text evidence="6">Belongs to the ABC-4 integral membrane protein family.</text>
</comment>
<protein>
    <recommendedName>
        <fullName evidence="12">Multidrug ABC transporter substrate-binding protein</fullName>
    </recommendedName>
</protein>
<evidence type="ECO:0000313" key="11">
    <source>
        <dbReference type="Proteomes" id="UP000228886"/>
    </source>
</evidence>
<keyword evidence="3 7" id="KW-0812">Transmembrane</keyword>